<comment type="caution">
    <text evidence="1">The sequence shown here is derived from an EMBL/GenBank/DDBJ whole genome shotgun (WGS) entry which is preliminary data.</text>
</comment>
<protein>
    <submittedName>
        <fullName evidence="1">Uncharacterized protein</fullName>
    </submittedName>
</protein>
<dbReference type="AlphaFoldDB" id="A0A231GZ74"/>
<organism evidence="1 2">
    <name type="scientific">Nocardia cerradoensis</name>
    <dbReference type="NCBI Taxonomy" id="85688"/>
    <lineage>
        <taxon>Bacteria</taxon>
        <taxon>Bacillati</taxon>
        <taxon>Actinomycetota</taxon>
        <taxon>Actinomycetes</taxon>
        <taxon>Mycobacteriales</taxon>
        <taxon>Nocardiaceae</taxon>
        <taxon>Nocardia</taxon>
    </lineage>
</organism>
<keyword evidence="2" id="KW-1185">Reference proteome</keyword>
<name>A0A231GZ74_9NOCA</name>
<gene>
    <name evidence="1" type="ORF">B7C42_05898</name>
</gene>
<accession>A0A231GZ74</accession>
<evidence type="ECO:0000313" key="2">
    <source>
        <dbReference type="Proteomes" id="UP000215506"/>
    </source>
</evidence>
<proteinExistence type="predicted"/>
<reference evidence="1 2" key="1">
    <citation type="submission" date="2017-07" db="EMBL/GenBank/DDBJ databases">
        <title>First draft Genome Sequence of Nocardia cerradoensis isolated from human infection.</title>
        <authorList>
            <person name="Carrasco G."/>
        </authorList>
    </citation>
    <scope>NUCLEOTIDE SEQUENCE [LARGE SCALE GENOMIC DNA]</scope>
    <source>
        <strain evidence="1 2">CNM20130759</strain>
    </source>
</reference>
<dbReference type="EMBL" id="NGAF01000016">
    <property type="protein sequence ID" value="OXR41914.1"/>
    <property type="molecule type" value="Genomic_DNA"/>
</dbReference>
<dbReference type="Proteomes" id="UP000215506">
    <property type="component" value="Unassembled WGS sequence"/>
</dbReference>
<evidence type="ECO:0000313" key="1">
    <source>
        <dbReference type="EMBL" id="OXR41914.1"/>
    </source>
</evidence>
<sequence>MRRLRSRFTDVWGGHESEMQPYPVQRMITIPIRRAAAWNSVAGHMNLAACEAVVLHNDLPSAGASAA</sequence>